<dbReference type="SUPFAM" id="SSF56112">
    <property type="entry name" value="Protein kinase-like (PK-like)"/>
    <property type="match status" value="1"/>
</dbReference>
<name>A0ABU3VIM1_9RHOB</name>
<keyword evidence="3" id="KW-1185">Reference proteome</keyword>
<comment type="caution">
    <text evidence="2">The sequence shown here is derived from an EMBL/GenBank/DDBJ whole genome shotgun (WGS) entry which is preliminary data.</text>
</comment>
<sequence length="332" mass="36790">MSNRDALTDSFLSRTDWADARRGPLAGDASNRRYERLTDRDTGETVVLMDAPPEKGEDVRPFVRIAKHLCGVGLSAPTILAEDVENGFLLIEDLGDALFARVVRTEPGLETTLYEAAIDVLLKLHGAPLPELETYAPSVMTDLSALAYSKYRGGIVGDTEGEDRFRATFHELCADYDPAAPVLIQRDYHAENLLWLPDRTGAARVGLLDFQDAMLGHSAYDLVSLLQDARRDVSPELEAAMINRYLARSGADPEQFTAAYAVLGTQRNLRIIGVFARLGLEYGKPHYVDLIPRVWAHLMRDLVHPALQPIANLLRNALPTPTPENLEYLKPT</sequence>
<accession>A0ABU3VIM1</accession>
<organism evidence="2 3">
    <name type="scientific">Sedimentitalea todarodis</name>
    <dbReference type="NCBI Taxonomy" id="1631240"/>
    <lineage>
        <taxon>Bacteria</taxon>
        <taxon>Pseudomonadati</taxon>
        <taxon>Pseudomonadota</taxon>
        <taxon>Alphaproteobacteria</taxon>
        <taxon>Rhodobacterales</taxon>
        <taxon>Paracoccaceae</taxon>
        <taxon>Sedimentitalea</taxon>
    </lineage>
</organism>
<dbReference type="Proteomes" id="UP001255416">
    <property type="component" value="Unassembled WGS sequence"/>
</dbReference>
<evidence type="ECO:0000313" key="3">
    <source>
        <dbReference type="Proteomes" id="UP001255416"/>
    </source>
</evidence>
<dbReference type="Gene3D" id="3.30.200.20">
    <property type="entry name" value="Phosphorylase Kinase, domain 1"/>
    <property type="match status" value="1"/>
</dbReference>
<reference evidence="3" key="1">
    <citation type="submission" date="2023-05" db="EMBL/GenBank/DDBJ databases">
        <title>Sedimentitalea sp. nov. JM2-8.</title>
        <authorList>
            <person name="Huang J."/>
        </authorList>
    </citation>
    <scope>NUCLEOTIDE SEQUENCE [LARGE SCALE GENOMIC DNA]</scope>
    <source>
        <strain evidence="3">KHS03</strain>
    </source>
</reference>
<dbReference type="InterPro" id="IPR011009">
    <property type="entry name" value="Kinase-like_dom_sf"/>
</dbReference>
<dbReference type="Pfam" id="PF01636">
    <property type="entry name" value="APH"/>
    <property type="match status" value="1"/>
</dbReference>
<evidence type="ECO:0000313" key="2">
    <source>
        <dbReference type="EMBL" id="MDU9006037.1"/>
    </source>
</evidence>
<feature type="domain" description="Aminoglycoside phosphotransferase" evidence="1">
    <location>
        <begin position="24"/>
        <end position="251"/>
    </location>
</feature>
<proteinExistence type="predicted"/>
<dbReference type="EMBL" id="JASMWN010000019">
    <property type="protein sequence ID" value="MDU9006037.1"/>
    <property type="molecule type" value="Genomic_DNA"/>
</dbReference>
<gene>
    <name evidence="2" type="ORF">QO231_19575</name>
</gene>
<dbReference type="Gene3D" id="3.90.1200.10">
    <property type="match status" value="1"/>
</dbReference>
<dbReference type="InterPro" id="IPR002575">
    <property type="entry name" value="Aminoglycoside_PTrfase"/>
</dbReference>
<evidence type="ECO:0000259" key="1">
    <source>
        <dbReference type="Pfam" id="PF01636"/>
    </source>
</evidence>
<dbReference type="RefSeq" id="WP_316780375.1">
    <property type="nucleotide sequence ID" value="NZ_JASMWN010000019.1"/>
</dbReference>
<protein>
    <submittedName>
        <fullName evidence="2">Phosphotransferase</fullName>
    </submittedName>
</protein>